<evidence type="ECO:0000256" key="8">
    <source>
        <dbReference type="ARBA" id="ARBA00041958"/>
    </source>
</evidence>
<keyword evidence="4" id="KW-0677">Repeat</keyword>
<evidence type="ECO:0000256" key="7">
    <source>
        <dbReference type="ARBA" id="ARBA00039966"/>
    </source>
</evidence>
<comment type="caution">
    <text evidence="11">The sequence shown here is derived from an EMBL/GenBank/DDBJ whole genome shotgun (WGS) entry which is preliminary data.</text>
</comment>
<keyword evidence="10" id="KW-0812">Transmembrane</keyword>
<dbReference type="Proteomes" id="UP001347796">
    <property type="component" value="Unassembled WGS sequence"/>
</dbReference>
<dbReference type="GO" id="GO:0008017">
    <property type="term" value="F:microtubule binding"/>
    <property type="evidence" value="ECO:0007669"/>
    <property type="project" value="TreeGrafter"/>
</dbReference>
<evidence type="ECO:0000256" key="2">
    <source>
        <dbReference type="ARBA" id="ARBA00011375"/>
    </source>
</evidence>
<dbReference type="Gene3D" id="1.25.40.10">
    <property type="entry name" value="Tetratricopeptide repeat domain"/>
    <property type="match status" value="2"/>
</dbReference>
<evidence type="ECO:0000256" key="4">
    <source>
        <dbReference type="ARBA" id="ARBA00022737"/>
    </source>
</evidence>
<dbReference type="EMBL" id="JAZGQO010000007">
    <property type="protein sequence ID" value="KAK6183531.1"/>
    <property type="molecule type" value="Genomic_DNA"/>
</dbReference>
<dbReference type="GO" id="GO:0005876">
    <property type="term" value="C:spindle microtubule"/>
    <property type="evidence" value="ECO:0007669"/>
    <property type="project" value="TreeGrafter"/>
</dbReference>
<evidence type="ECO:0000313" key="12">
    <source>
        <dbReference type="Proteomes" id="UP001347796"/>
    </source>
</evidence>
<comment type="subunit">
    <text evidence="2">Interacts with microtubules.</text>
</comment>
<dbReference type="InterPro" id="IPR049039">
    <property type="entry name" value="RMD1-3_a_helical_rpt"/>
</dbReference>
<dbReference type="InterPro" id="IPR011990">
    <property type="entry name" value="TPR-like_helical_dom_sf"/>
</dbReference>
<organism evidence="11 12">
    <name type="scientific">Patella caerulea</name>
    <name type="common">Rayed Mediterranean limpet</name>
    <dbReference type="NCBI Taxonomy" id="87958"/>
    <lineage>
        <taxon>Eukaryota</taxon>
        <taxon>Metazoa</taxon>
        <taxon>Spiralia</taxon>
        <taxon>Lophotrochozoa</taxon>
        <taxon>Mollusca</taxon>
        <taxon>Gastropoda</taxon>
        <taxon>Patellogastropoda</taxon>
        <taxon>Patelloidea</taxon>
        <taxon>Patellidae</taxon>
        <taxon>Patella</taxon>
    </lineage>
</organism>
<reference evidence="11 12" key="1">
    <citation type="submission" date="2024-01" db="EMBL/GenBank/DDBJ databases">
        <title>The genome of the rayed Mediterranean limpet Patella caerulea (Linnaeus, 1758).</title>
        <authorList>
            <person name="Anh-Thu Weber A."/>
            <person name="Halstead-Nussloch G."/>
        </authorList>
    </citation>
    <scope>NUCLEOTIDE SEQUENCE [LARGE SCALE GENOMIC DNA]</scope>
    <source>
        <strain evidence="11">AATW-2023a</strain>
        <tissue evidence="11">Whole specimen</tissue>
    </source>
</reference>
<name>A0AAN8JVA0_PATCE</name>
<dbReference type="AlphaFoldDB" id="A0AAN8JVA0"/>
<evidence type="ECO:0000256" key="5">
    <source>
        <dbReference type="ARBA" id="ARBA00022803"/>
    </source>
</evidence>
<keyword evidence="6" id="KW-0206">Cytoskeleton</keyword>
<keyword evidence="9" id="KW-0175">Coiled coil</keyword>
<evidence type="ECO:0000256" key="6">
    <source>
        <dbReference type="ARBA" id="ARBA00023212"/>
    </source>
</evidence>
<dbReference type="Pfam" id="PF21033">
    <property type="entry name" value="RMD1-3"/>
    <property type="match status" value="1"/>
</dbReference>
<protein>
    <recommendedName>
        <fullName evidence="7">Regulator of microtubule dynamics protein 1</fullName>
    </recommendedName>
    <alternativeName>
        <fullName evidence="8">Protein FAM82B</fullName>
    </alternativeName>
</protein>
<feature type="transmembrane region" description="Helical" evidence="10">
    <location>
        <begin position="6"/>
        <end position="29"/>
    </location>
</feature>
<proteinExistence type="predicted"/>
<dbReference type="SUPFAM" id="SSF48452">
    <property type="entry name" value="TPR-like"/>
    <property type="match status" value="1"/>
</dbReference>
<evidence type="ECO:0000256" key="1">
    <source>
        <dbReference type="ARBA" id="ARBA00004245"/>
    </source>
</evidence>
<accession>A0AAN8JVA0</accession>
<keyword evidence="10" id="KW-1133">Transmembrane helix</keyword>
<evidence type="ECO:0000256" key="3">
    <source>
        <dbReference type="ARBA" id="ARBA00022490"/>
    </source>
</evidence>
<keyword evidence="5" id="KW-0802">TPR repeat</keyword>
<feature type="coiled-coil region" evidence="9">
    <location>
        <begin position="31"/>
        <end position="58"/>
    </location>
</feature>
<keyword evidence="12" id="KW-1185">Reference proteome</keyword>
<dbReference type="GO" id="GO:0097431">
    <property type="term" value="C:mitotic spindle pole"/>
    <property type="evidence" value="ECO:0007669"/>
    <property type="project" value="TreeGrafter"/>
</dbReference>
<evidence type="ECO:0000256" key="9">
    <source>
        <dbReference type="SAM" id="Coils"/>
    </source>
</evidence>
<dbReference type="PANTHER" id="PTHR16056:SF16">
    <property type="entry name" value="REGULATOR OF MICROTUBULE DYNAMICS PROTEIN 1"/>
    <property type="match status" value="1"/>
</dbReference>
<gene>
    <name evidence="11" type="ORF">SNE40_010999</name>
</gene>
<sequence length="353" mass="40140">MSFFRQNATIISGIGASVLLGSGLTLLLVRLNSISRDLRQLAASVAKLRDEVKDFQDKFTIRKRRRLQGFYSVTASSGDDDDDIYQDAYGGSDLESLKELTGEYVQLTENSTVGTDIAAKDIFKQTEDLFEGSNDDKQLAYELLITNKSKISGTEEFYWRLSKSAYLLAQIFNEQGNPERKKELLYEAVESATTSLSLNEQDGNAHKWYAITLGSLNEYQSTQDKIKNGFLIQEHTKRAIELMPSDPSNHYMLGRWCYSVYMLSWLERKVAATLFASPPTATIEEALDEFLKADKLKPVKWKENMLFIAKCYIELREYDKAKEWLNNASKVPIKDANDKEAQVELETLISKYG</sequence>
<keyword evidence="3" id="KW-0963">Cytoplasm</keyword>
<dbReference type="PANTHER" id="PTHR16056">
    <property type="entry name" value="REGULATOR OF MICROTUBULE DYNAMICS PROTEIN"/>
    <property type="match status" value="1"/>
</dbReference>
<evidence type="ECO:0000256" key="10">
    <source>
        <dbReference type="SAM" id="Phobius"/>
    </source>
</evidence>
<evidence type="ECO:0000313" key="11">
    <source>
        <dbReference type="EMBL" id="KAK6183531.1"/>
    </source>
</evidence>
<comment type="subcellular location">
    <subcellularLocation>
        <location evidence="1">Cytoplasm</location>
        <location evidence="1">Cytoskeleton</location>
    </subcellularLocation>
</comment>
<dbReference type="GO" id="GO:0005739">
    <property type="term" value="C:mitochondrion"/>
    <property type="evidence" value="ECO:0007669"/>
    <property type="project" value="TreeGrafter"/>
</dbReference>
<keyword evidence="10" id="KW-0472">Membrane</keyword>